<name>A0A7S8ZX90_9REOV</name>
<evidence type="ECO:0000313" key="2">
    <source>
        <dbReference type="EMBL" id="QPF16735.1"/>
    </source>
</evidence>
<reference evidence="2" key="1">
    <citation type="submission" date="2020-10" db="EMBL/GenBank/DDBJ databases">
        <authorList>
            <person name="Guo L."/>
            <person name="Lu X."/>
            <person name="Guo D."/>
        </authorList>
    </citation>
    <scope>NUCLEOTIDE SEQUENCE</scope>
    <source>
        <strain evidence="2">5/CHNtp</strain>
    </source>
</reference>
<dbReference type="EMBL" id="MW177755">
    <property type="protein sequence ID" value="QPF16735.1"/>
    <property type="molecule type" value="Genomic_RNA"/>
</dbReference>
<keyword evidence="2" id="KW-0167">Capsid protein</keyword>
<feature type="region of interest" description="Disordered" evidence="1">
    <location>
        <begin position="1"/>
        <end position="78"/>
    </location>
</feature>
<proteinExistence type="predicted"/>
<sequence length="1194" mass="135711">MATSRHKRTDVQQQYDSGIDDQSKFGHSPNVSDSRDSVLSESLPQMPTNENVTQGNKHGSVEYVDPNGPNVKQSGERVQPSLTEAAVPKIDASDEIIAPINYSQLNTQITAAKLLNLTNSRISAFEDTLISNVELIQFISERPIQTTVKIVKKMPRLLKIMYDRFEHSTNVSSDYGLSIVKNSMEEMSHGLYRAHVVVDAQNCGSDLTIIPGEPSLPQLEFNSLRTAASPTTHMYEEIDLLSLKLENIIKFMKCGDVLFQPDKEDIVTVCIPSTSAMTVASKVLVKTTFLQEDGAHPSLATLHPEVTWLNQEITNVFRNHEKDVILGQTSDREVLYNREIATYFGTTQDSYIATLNYLYEQQRKRRRLNRSYLHSLLTCFAHPMTSINIISPAMEYDIMTFDFNDTERYMWTYILSSRVRERVYSRAFNMLQNFNVVEVPASAISKGIGAPSTQSAQESYSVHVERLMTAIGPMNLESYYTQMMYERNHHHIQFENELDAPRLSDHGQSAAVLYLMMIMIEFLTFPNLCWTNAHILAYHIMSAFEKAVPSDYVHLFKTSYFNGKTGVDPELIQKDDYIAGVTPRLFSNPHLPTSMKQYLLLLKPVGELRTSRLAASKKIAMVGDNAFYVPFVDLNTNRRKNMRNGGEIYRRMTQFRLWAKKYAVSASGSVPKAEQISLNDMLINITDMIQSQELGFNTDIALMYHALHDMPGFISTVYRGESKPINEPYLCIAASRQDEACYTSHDSYPRFRIGAGLWGLIAMKFRNIEGQTHDVGINAIINFPSPLDIFNEYSNDVAEAGVVTKAFYLASKIMADSIPSTTFEKYMAHLKIYNGVISGPIAKKIFKSLLPDLDLNDYIYGRNKIDGHDVTYALKARMPYPEIRETNDRTAPMPIRPTAPDYARGKQITMIDDEDVTKLTIGAFFFSDPLSPFRYDCVGFTYAHQSFADLVCSNVHSTESRYDVDYEDLKFGLTKPAGGGGMIPQISFQGRNYSAPSELRAFAKTCVTIRDPHTVVGYAWIFLETLVREAHWVLKFPEVRYLPLLKPGLRDYTYDAAIQLSQQTIRELRSGQVIVIPFFDNRFRSNNPIHQIEAADYIQTICALEPTDVCDHDLMRSFNGMDKQASFLPPDIDHWTIGASDPKGLPRTTTNSLKVYEQHFNFNNFTKVYKPNYDFFLTPQIDIVQPNFYRMNRI</sequence>
<feature type="compositionally biased region" description="Polar residues" evidence="1">
    <location>
        <begin position="39"/>
        <end position="57"/>
    </location>
</feature>
<accession>A0A7S8ZX90</accession>
<dbReference type="GO" id="GO:0019028">
    <property type="term" value="C:viral capsid"/>
    <property type="evidence" value="ECO:0007669"/>
    <property type="project" value="UniProtKB-KW"/>
</dbReference>
<protein>
    <submittedName>
        <fullName evidence="2">Coat protein 2</fullName>
    </submittedName>
</protein>
<evidence type="ECO:0000256" key="1">
    <source>
        <dbReference type="SAM" id="MobiDB-lite"/>
    </source>
</evidence>
<organism evidence="2">
    <name type="scientific">Shenzhen reo-like virus 5</name>
    <dbReference type="NCBI Taxonomy" id="2789383"/>
    <lineage>
        <taxon>Viruses</taxon>
        <taxon>Riboviria</taxon>
        <taxon>Orthornavirae</taxon>
        <taxon>Duplornaviricota</taxon>
        <taxon>Resentoviricetes</taxon>
        <taxon>Reovirales</taxon>
    </lineage>
</organism>
<keyword evidence="2" id="KW-0946">Virion</keyword>